<dbReference type="InterPro" id="IPR044816">
    <property type="entry name" value="BURP"/>
</dbReference>
<accession>A0A0J8CX12</accession>
<feature type="signal peptide" evidence="2">
    <location>
        <begin position="1"/>
        <end position="21"/>
    </location>
</feature>
<protein>
    <recommendedName>
        <fullName evidence="3">BURP domain-containing protein</fullName>
    </recommendedName>
</protein>
<feature type="domain" description="BURP" evidence="3">
    <location>
        <begin position="196"/>
        <end position="260"/>
    </location>
</feature>
<dbReference type="AlphaFoldDB" id="A0A0J8CX12"/>
<dbReference type="OMA" id="DECEAKK"/>
<dbReference type="PANTHER" id="PTHR31236">
    <property type="entry name" value="BURP DOMAIN PROTEIN USPL1-LIKE"/>
    <property type="match status" value="1"/>
</dbReference>
<dbReference type="PANTHER" id="PTHR31236:SF2">
    <property type="entry name" value="BURP DOMAIN PROTEIN RD22"/>
    <property type="match status" value="1"/>
</dbReference>
<evidence type="ECO:0000313" key="4">
    <source>
        <dbReference type="EMBL" id="KMT18142.1"/>
    </source>
</evidence>
<evidence type="ECO:0000259" key="3">
    <source>
        <dbReference type="PROSITE" id="PS51277"/>
    </source>
</evidence>
<dbReference type="Gramene" id="KMT18142">
    <property type="protein sequence ID" value="KMT18142"/>
    <property type="gene ID" value="BVRB_2g031710"/>
</dbReference>
<keyword evidence="2" id="KW-0732">Signal</keyword>
<dbReference type="PROSITE" id="PS51277">
    <property type="entry name" value="BURP"/>
    <property type="match status" value="1"/>
</dbReference>
<evidence type="ECO:0000256" key="1">
    <source>
        <dbReference type="SAM" id="MobiDB-lite"/>
    </source>
</evidence>
<dbReference type="eggNOG" id="ENOG502QQHP">
    <property type="taxonomic scope" value="Eukaryota"/>
</dbReference>
<keyword evidence="5" id="KW-1185">Reference proteome</keyword>
<evidence type="ECO:0000256" key="2">
    <source>
        <dbReference type="SAM" id="SignalP"/>
    </source>
</evidence>
<reference evidence="4 5" key="1">
    <citation type="journal article" date="2014" name="Nature">
        <title>The genome of the recently domesticated crop plant sugar beet (Beta vulgaris).</title>
        <authorList>
            <person name="Dohm J.C."/>
            <person name="Minoche A.E."/>
            <person name="Holtgrawe D."/>
            <person name="Capella-Gutierrez S."/>
            <person name="Zakrzewski F."/>
            <person name="Tafer H."/>
            <person name="Rupp O."/>
            <person name="Sorensen T.R."/>
            <person name="Stracke R."/>
            <person name="Reinhardt R."/>
            <person name="Goesmann A."/>
            <person name="Kraft T."/>
            <person name="Schulz B."/>
            <person name="Stadler P.F."/>
            <person name="Schmidt T."/>
            <person name="Gabaldon T."/>
            <person name="Lehrach H."/>
            <person name="Weisshaar B."/>
            <person name="Himmelbauer H."/>
        </authorList>
    </citation>
    <scope>NUCLEOTIDE SEQUENCE [LARGE SCALE GENOMIC DNA]</scope>
    <source>
        <tissue evidence="4">Taproot</tissue>
    </source>
</reference>
<feature type="region of interest" description="Disordered" evidence="1">
    <location>
        <begin position="71"/>
        <end position="105"/>
    </location>
</feature>
<dbReference type="InterPro" id="IPR004873">
    <property type="entry name" value="BURP_dom"/>
</dbReference>
<dbReference type="Proteomes" id="UP000035740">
    <property type="component" value="Chromosome 2"/>
</dbReference>
<name>A0A0J8CX12_BETVV</name>
<evidence type="ECO:0000313" key="5">
    <source>
        <dbReference type="Proteomes" id="UP000035740"/>
    </source>
</evidence>
<feature type="compositionally biased region" description="Polar residues" evidence="1">
    <location>
        <begin position="90"/>
        <end position="104"/>
    </location>
</feature>
<gene>
    <name evidence="4" type="ORF">BVRB_2g031710</name>
</gene>
<organism evidence="4 5">
    <name type="scientific">Beta vulgaris subsp. vulgaris</name>
    <name type="common">Beet</name>
    <dbReference type="NCBI Taxonomy" id="3555"/>
    <lineage>
        <taxon>Eukaryota</taxon>
        <taxon>Viridiplantae</taxon>
        <taxon>Streptophyta</taxon>
        <taxon>Embryophyta</taxon>
        <taxon>Tracheophyta</taxon>
        <taxon>Spermatophyta</taxon>
        <taxon>Magnoliopsida</taxon>
        <taxon>eudicotyledons</taxon>
        <taxon>Gunneridae</taxon>
        <taxon>Pentapetalae</taxon>
        <taxon>Caryophyllales</taxon>
        <taxon>Chenopodiaceae</taxon>
        <taxon>Betoideae</taxon>
        <taxon>Beta</taxon>
    </lineage>
</organism>
<proteinExistence type="predicted"/>
<dbReference type="Pfam" id="PF03181">
    <property type="entry name" value="BURP"/>
    <property type="match status" value="1"/>
</dbReference>
<dbReference type="OrthoDB" id="654134at2759"/>
<sequence>MELHILPILTFLSVALVVCQAALPPEIYWKKMLPNTDMPKAVKISLPKPEYMEDKSTSVNVGKGGVHVITGGAKRGGGTNVQVGPHKGVNVNTGKPNGGHTNVNVGPKSGVGVHTGKPGGGHTDVHVGPKGGVGVSTGKPGKGGAHVGVGKGGVIVRAGPKKKPVFVGVHPGPNPFGYNYAASEAQLNDDPTRALFFLEKDMKTGNSMNLHFTSTINAATFLPREVAKSLDFSSDKISAILKEFSITPNSEEAKGSFGSK</sequence>
<dbReference type="EMBL" id="KQ090038">
    <property type="protein sequence ID" value="KMT18142.1"/>
    <property type="molecule type" value="Genomic_DNA"/>
</dbReference>
<feature type="chain" id="PRO_5005295994" description="BURP domain-containing protein" evidence="2">
    <location>
        <begin position="22"/>
        <end position="260"/>
    </location>
</feature>